<evidence type="ECO:0000256" key="11">
    <source>
        <dbReference type="PROSITE-ProRule" id="PRU00284"/>
    </source>
</evidence>
<evidence type="ECO:0000256" key="10">
    <source>
        <dbReference type="ARBA" id="ARBA00029447"/>
    </source>
</evidence>
<protein>
    <submittedName>
        <fullName evidence="15">Methyl-accepting chemotaxis sensory transducer with TarH sensor</fullName>
    </submittedName>
</protein>
<evidence type="ECO:0000313" key="16">
    <source>
        <dbReference type="Proteomes" id="UP000094844"/>
    </source>
</evidence>
<comment type="similarity">
    <text evidence="10">Belongs to the methyl-accepting chemotaxis (MCP) protein family.</text>
</comment>
<evidence type="ECO:0000256" key="1">
    <source>
        <dbReference type="ARBA" id="ARBA00004429"/>
    </source>
</evidence>
<feature type="domain" description="Methyl-accepting transducer" evidence="13">
    <location>
        <begin position="276"/>
        <end position="505"/>
    </location>
</feature>
<dbReference type="PRINTS" id="PR00260">
    <property type="entry name" value="CHEMTRNSDUCR"/>
</dbReference>
<dbReference type="InterPro" id="IPR004089">
    <property type="entry name" value="MCPsignal_dom"/>
</dbReference>
<organism evidence="15 16">
    <name type="scientific">Hafnia alvei</name>
    <dbReference type="NCBI Taxonomy" id="569"/>
    <lineage>
        <taxon>Bacteria</taxon>
        <taxon>Pseudomonadati</taxon>
        <taxon>Pseudomonadota</taxon>
        <taxon>Gammaproteobacteria</taxon>
        <taxon>Enterobacterales</taxon>
        <taxon>Hafniaceae</taxon>
        <taxon>Hafnia</taxon>
    </lineage>
</organism>
<dbReference type="GO" id="GO:0004888">
    <property type="term" value="F:transmembrane signaling receptor activity"/>
    <property type="evidence" value="ECO:0007669"/>
    <property type="project" value="InterPro"/>
</dbReference>
<feature type="domain" description="HAMP" evidence="14">
    <location>
        <begin position="219"/>
        <end position="271"/>
    </location>
</feature>
<keyword evidence="9 11" id="KW-0807">Transducer</keyword>
<dbReference type="FunFam" id="1.10.287.950:FF:000001">
    <property type="entry name" value="Methyl-accepting chemotaxis sensory transducer"/>
    <property type="match status" value="1"/>
</dbReference>
<dbReference type="Proteomes" id="UP000094844">
    <property type="component" value="Unassembled WGS sequence"/>
</dbReference>
<keyword evidence="7 12" id="KW-1133">Transmembrane helix</keyword>
<dbReference type="PANTHER" id="PTHR43531">
    <property type="entry name" value="PROTEIN ICFG"/>
    <property type="match status" value="1"/>
</dbReference>
<dbReference type="GO" id="GO:0007165">
    <property type="term" value="P:signal transduction"/>
    <property type="evidence" value="ECO:0007669"/>
    <property type="project" value="UniProtKB-KW"/>
</dbReference>
<keyword evidence="6 12" id="KW-0812">Transmembrane</keyword>
<dbReference type="InterPro" id="IPR035440">
    <property type="entry name" value="4HB_MCP_dom_sf"/>
</dbReference>
<dbReference type="PROSITE" id="PS50885">
    <property type="entry name" value="HAMP"/>
    <property type="match status" value="1"/>
</dbReference>
<evidence type="ECO:0000256" key="4">
    <source>
        <dbReference type="ARBA" id="ARBA00022500"/>
    </source>
</evidence>
<keyword evidence="3" id="KW-0488">Methylation</keyword>
<keyword evidence="5" id="KW-0997">Cell inner membrane</keyword>
<dbReference type="PANTHER" id="PTHR43531:SF14">
    <property type="entry name" value="METHYL-ACCEPTING CHEMOTAXIS PROTEIN I-RELATED"/>
    <property type="match status" value="1"/>
</dbReference>
<evidence type="ECO:0000256" key="2">
    <source>
        <dbReference type="ARBA" id="ARBA00022475"/>
    </source>
</evidence>
<evidence type="ECO:0000256" key="5">
    <source>
        <dbReference type="ARBA" id="ARBA00022519"/>
    </source>
</evidence>
<evidence type="ECO:0000256" key="9">
    <source>
        <dbReference type="ARBA" id="ARBA00023224"/>
    </source>
</evidence>
<dbReference type="PROSITE" id="PS50111">
    <property type="entry name" value="CHEMOTAXIS_TRANSDUC_2"/>
    <property type="match status" value="1"/>
</dbReference>
<dbReference type="CDD" id="cd11386">
    <property type="entry name" value="MCP_signal"/>
    <property type="match status" value="1"/>
</dbReference>
<dbReference type="EMBL" id="FMIQ01000073">
    <property type="protein sequence ID" value="SCM54499.1"/>
    <property type="molecule type" value="Genomic_DNA"/>
</dbReference>
<keyword evidence="8 12" id="KW-0472">Membrane</keyword>
<reference evidence="15 16" key="1">
    <citation type="submission" date="2016-09" db="EMBL/GenBank/DDBJ databases">
        <authorList>
            <person name="Capua I."/>
            <person name="De Benedictis P."/>
            <person name="Joannis T."/>
            <person name="Lombin L.H."/>
            <person name="Cattoli G."/>
        </authorList>
    </citation>
    <scope>NUCLEOTIDE SEQUENCE [LARGE SCALE GENOMIC DNA]</scope>
    <source>
        <strain evidence="15 16">GB001</strain>
    </source>
</reference>
<dbReference type="Pfam" id="PF00015">
    <property type="entry name" value="MCPsignal"/>
    <property type="match status" value="1"/>
</dbReference>
<evidence type="ECO:0000256" key="12">
    <source>
        <dbReference type="SAM" id="Phobius"/>
    </source>
</evidence>
<dbReference type="OrthoDB" id="8724574at2"/>
<dbReference type="RefSeq" id="WP_072310157.1">
    <property type="nucleotide sequence ID" value="NZ_FMIQ01000073.1"/>
</dbReference>
<evidence type="ECO:0000256" key="7">
    <source>
        <dbReference type="ARBA" id="ARBA00022989"/>
    </source>
</evidence>
<evidence type="ECO:0000259" key="13">
    <source>
        <dbReference type="PROSITE" id="PS50111"/>
    </source>
</evidence>
<evidence type="ECO:0000256" key="8">
    <source>
        <dbReference type="ARBA" id="ARBA00023136"/>
    </source>
</evidence>
<comment type="subcellular location">
    <subcellularLocation>
        <location evidence="1">Cell inner membrane</location>
        <topology evidence="1">Multi-pass membrane protein</topology>
    </subcellularLocation>
</comment>
<proteinExistence type="inferred from homology"/>
<dbReference type="InterPro" id="IPR003122">
    <property type="entry name" value="Tar_rcpt_lig-bd"/>
</dbReference>
<dbReference type="GO" id="GO:0006935">
    <property type="term" value="P:chemotaxis"/>
    <property type="evidence" value="ECO:0007669"/>
    <property type="project" value="UniProtKB-KW"/>
</dbReference>
<dbReference type="SMART" id="SM00283">
    <property type="entry name" value="MA"/>
    <property type="match status" value="1"/>
</dbReference>
<feature type="transmembrane region" description="Helical" evidence="12">
    <location>
        <begin position="12"/>
        <end position="33"/>
    </location>
</feature>
<evidence type="ECO:0000313" key="15">
    <source>
        <dbReference type="EMBL" id="SCM54499.1"/>
    </source>
</evidence>
<name>A0A1C6Z6H4_HAFAL</name>
<keyword evidence="2" id="KW-1003">Cell membrane</keyword>
<feature type="transmembrane region" description="Helical" evidence="12">
    <location>
        <begin position="195"/>
        <end position="217"/>
    </location>
</feature>
<dbReference type="InterPro" id="IPR003660">
    <property type="entry name" value="HAMP_dom"/>
</dbReference>
<dbReference type="Gene3D" id="1.20.120.30">
    <property type="entry name" value="Aspartate receptor, ligand-binding domain"/>
    <property type="match status" value="1"/>
</dbReference>
<evidence type="ECO:0000256" key="6">
    <source>
        <dbReference type="ARBA" id="ARBA00022692"/>
    </source>
</evidence>
<dbReference type="SUPFAM" id="SSF58104">
    <property type="entry name" value="Methyl-accepting chemotaxis protein (MCP) signaling domain"/>
    <property type="match status" value="1"/>
</dbReference>
<dbReference type="GO" id="GO:0005886">
    <property type="term" value="C:plasma membrane"/>
    <property type="evidence" value="ECO:0007669"/>
    <property type="project" value="UniProtKB-SubCell"/>
</dbReference>
<dbReference type="Gene3D" id="1.10.287.950">
    <property type="entry name" value="Methyl-accepting chemotaxis protein"/>
    <property type="match status" value="1"/>
</dbReference>
<dbReference type="SMART" id="SM00304">
    <property type="entry name" value="HAMP"/>
    <property type="match status" value="1"/>
</dbReference>
<dbReference type="SUPFAM" id="SSF47170">
    <property type="entry name" value="Aspartate receptor, ligand-binding domain"/>
    <property type="match status" value="1"/>
</dbReference>
<evidence type="ECO:0000259" key="14">
    <source>
        <dbReference type="PROSITE" id="PS50885"/>
    </source>
</evidence>
<dbReference type="InterPro" id="IPR004090">
    <property type="entry name" value="Chemotax_Me-accpt_rcpt"/>
</dbReference>
<dbReference type="Pfam" id="PF02203">
    <property type="entry name" value="TarH"/>
    <property type="match status" value="1"/>
</dbReference>
<sequence length="546" mass="59566">MFKNIKIASGMLLVLYLFGLIQIGSNLIGFYFIKKNSDSISAMSVIADEQNALSSSGAYLQQAQSAINNIVLEYAVNPQGAVNKDSIQAARENMALANKSFDLFWKIPGLTNHDVKLGEQIKNAFQNNADNIEKQISIALSEPSPSVLVDKLFQLKTEKVKTRALFQGWVKKYISISLKNNDDARDIAKQAYSEFIRLLITVLILCVFMCLAVHFWIKRVLVHPLQEATDYFELIGQGDLRSIISIQNSNEVGLLMAGLQKMQSGLQTTVATVRQGVESINIGTHEISAGNTDLSSRTEEQAAALAQTAASMEQITATVQQNAENAQQAAQMINSTANIAHNGEQVMESVIAKMRTINHSAQKMSDIISVIDGIAFQTNILALNAAVEAARAGEQGRGFAVVAGEVRNLAQRCSLSAKEINDLIATSSNDIKEGMLLVEHAGETMADIVLNVNKATSIVDSISYASDEQSRGVAQVSIAINQMDQVTQQNAALVEQVATTASNVEEQSDMLAKAVSIFRLTDQLWQEPKKDLELTQRPDPHSAHWI</sequence>
<dbReference type="Pfam" id="PF00672">
    <property type="entry name" value="HAMP"/>
    <property type="match status" value="1"/>
</dbReference>
<dbReference type="AlphaFoldDB" id="A0A1C6Z6H4"/>
<gene>
    <name evidence="15" type="ORF">BN1044_04007</name>
</gene>
<evidence type="ECO:0000256" key="3">
    <source>
        <dbReference type="ARBA" id="ARBA00022481"/>
    </source>
</evidence>
<keyword evidence="4" id="KW-0145">Chemotaxis</keyword>
<dbReference type="InterPro" id="IPR051310">
    <property type="entry name" value="MCP_chemotaxis"/>
</dbReference>
<accession>A0A1C6Z6H4</accession>